<dbReference type="OMA" id="ALIIMPM"/>
<feature type="transmembrane region" description="Helical" evidence="8">
    <location>
        <begin position="150"/>
        <end position="172"/>
    </location>
</feature>
<name>A0A066VKB7_TILAU</name>
<dbReference type="GO" id="GO:0008273">
    <property type="term" value="F:calcium, potassium:sodium antiporter activity"/>
    <property type="evidence" value="ECO:0007669"/>
    <property type="project" value="TreeGrafter"/>
</dbReference>
<dbReference type="EMBL" id="JMSN01000072">
    <property type="protein sequence ID" value="KDN42187.1"/>
    <property type="molecule type" value="Genomic_DNA"/>
</dbReference>
<proteinExistence type="inferred from homology"/>
<dbReference type="InterPro" id="IPR004481">
    <property type="entry name" value="K/Na/Ca-exchanger"/>
</dbReference>
<dbReference type="STRING" id="1037660.A0A066VKB7"/>
<keyword evidence="6 8" id="KW-0472">Membrane</keyword>
<accession>A0A066VKB7</accession>
<keyword evidence="3" id="KW-0813">Transport</keyword>
<feature type="transmembrane region" description="Helical" evidence="8">
    <location>
        <begin position="350"/>
        <end position="373"/>
    </location>
</feature>
<dbReference type="PANTHER" id="PTHR10846">
    <property type="entry name" value="SODIUM/POTASSIUM/CALCIUM EXCHANGER"/>
    <property type="match status" value="1"/>
</dbReference>
<evidence type="ECO:0000256" key="6">
    <source>
        <dbReference type="ARBA" id="ARBA00023136"/>
    </source>
</evidence>
<feature type="compositionally biased region" description="Low complexity" evidence="7">
    <location>
        <begin position="213"/>
        <end position="235"/>
    </location>
</feature>
<dbReference type="GO" id="GO:0005262">
    <property type="term" value="F:calcium channel activity"/>
    <property type="evidence" value="ECO:0007669"/>
    <property type="project" value="TreeGrafter"/>
</dbReference>
<gene>
    <name evidence="10" type="ORF">K437DRAFT_257967</name>
</gene>
<evidence type="ECO:0000256" key="1">
    <source>
        <dbReference type="ARBA" id="ARBA00004141"/>
    </source>
</evidence>
<keyword evidence="5 8" id="KW-1133">Transmembrane helix</keyword>
<keyword evidence="3" id="KW-0050">Antiport</keyword>
<dbReference type="RefSeq" id="XP_013241968.1">
    <property type="nucleotide sequence ID" value="XM_013386514.1"/>
</dbReference>
<dbReference type="PANTHER" id="PTHR10846:SF8">
    <property type="entry name" value="INNER MEMBRANE PROTEIN YRBG"/>
    <property type="match status" value="1"/>
</dbReference>
<keyword evidence="11" id="KW-1185">Reference proteome</keyword>
<evidence type="ECO:0000259" key="9">
    <source>
        <dbReference type="Pfam" id="PF01699"/>
    </source>
</evidence>
<dbReference type="InterPro" id="IPR004837">
    <property type="entry name" value="NaCa_Exmemb"/>
</dbReference>
<dbReference type="GeneID" id="25264833"/>
<feature type="transmembrane region" description="Helical" evidence="8">
    <location>
        <begin position="90"/>
        <end position="114"/>
    </location>
</feature>
<dbReference type="HOGENOM" id="CLU_007948_1_0_1"/>
<evidence type="ECO:0000256" key="3">
    <source>
        <dbReference type="ARBA" id="ARBA00022449"/>
    </source>
</evidence>
<dbReference type="InParanoid" id="A0A066VKB7"/>
<evidence type="ECO:0000256" key="4">
    <source>
        <dbReference type="ARBA" id="ARBA00022692"/>
    </source>
</evidence>
<dbReference type="Gene3D" id="1.20.1420.30">
    <property type="entry name" value="NCX, central ion-binding region"/>
    <property type="match status" value="2"/>
</dbReference>
<dbReference type="OrthoDB" id="2127281at2759"/>
<reference evidence="10 11" key="1">
    <citation type="submission" date="2014-05" db="EMBL/GenBank/DDBJ databases">
        <title>Draft genome sequence of a rare smut relative, Tilletiaria anomala UBC 951.</title>
        <authorList>
            <consortium name="DOE Joint Genome Institute"/>
            <person name="Toome M."/>
            <person name="Kuo A."/>
            <person name="Henrissat B."/>
            <person name="Lipzen A."/>
            <person name="Tritt A."/>
            <person name="Yoshinaga Y."/>
            <person name="Zane M."/>
            <person name="Barry K."/>
            <person name="Grigoriev I.V."/>
            <person name="Spatafora J.W."/>
            <person name="Aimea M.C."/>
        </authorList>
    </citation>
    <scope>NUCLEOTIDE SEQUENCE [LARGE SCALE GENOMIC DNA]</scope>
    <source>
        <strain evidence="10 11">UBC 951</strain>
    </source>
</reference>
<dbReference type="AlphaFoldDB" id="A0A066VKB7"/>
<dbReference type="GO" id="GO:0006874">
    <property type="term" value="P:intracellular calcium ion homeostasis"/>
    <property type="evidence" value="ECO:0007669"/>
    <property type="project" value="TreeGrafter"/>
</dbReference>
<feature type="region of interest" description="Disordered" evidence="7">
    <location>
        <begin position="213"/>
        <end position="247"/>
    </location>
</feature>
<feature type="transmembrane region" description="Helical" evidence="8">
    <location>
        <begin position="410"/>
        <end position="432"/>
    </location>
</feature>
<feature type="domain" description="Sodium/calcium exchanger membrane region" evidence="9">
    <location>
        <begin position="290"/>
        <end position="424"/>
    </location>
</feature>
<protein>
    <recommendedName>
        <fullName evidence="9">Sodium/calcium exchanger membrane region domain-containing protein</fullName>
    </recommendedName>
</protein>
<evidence type="ECO:0000256" key="2">
    <source>
        <dbReference type="ARBA" id="ARBA00005364"/>
    </source>
</evidence>
<feature type="transmembrane region" description="Helical" evidence="8">
    <location>
        <begin position="311"/>
        <end position="330"/>
    </location>
</feature>
<comment type="subcellular location">
    <subcellularLocation>
        <location evidence="1">Membrane</location>
        <topology evidence="1">Multi-pass membrane protein</topology>
    </subcellularLocation>
</comment>
<evidence type="ECO:0000256" key="7">
    <source>
        <dbReference type="SAM" id="MobiDB-lite"/>
    </source>
</evidence>
<evidence type="ECO:0000256" key="5">
    <source>
        <dbReference type="ARBA" id="ARBA00022989"/>
    </source>
</evidence>
<organism evidence="10 11">
    <name type="scientific">Tilletiaria anomala (strain ATCC 24038 / CBS 436.72 / UBC 951)</name>
    <dbReference type="NCBI Taxonomy" id="1037660"/>
    <lineage>
        <taxon>Eukaryota</taxon>
        <taxon>Fungi</taxon>
        <taxon>Dikarya</taxon>
        <taxon>Basidiomycota</taxon>
        <taxon>Ustilaginomycotina</taxon>
        <taxon>Exobasidiomycetes</taxon>
        <taxon>Georgefischeriales</taxon>
        <taxon>Tilletiariaceae</taxon>
        <taxon>Tilletiaria</taxon>
    </lineage>
</organism>
<dbReference type="GO" id="GO:0005886">
    <property type="term" value="C:plasma membrane"/>
    <property type="evidence" value="ECO:0007669"/>
    <property type="project" value="TreeGrafter"/>
</dbReference>
<dbReference type="Pfam" id="PF01699">
    <property type="entry name" value="Na_Ca_ex"/>
    <property type="match status" value="2"/>
</dbReference>
<keyword evidence="4 8" id="KW-0812">Transmembrane</keyword>
<comment type="caution">
    <text evidence="10">The sequence shown here is derived from an EMBL/GenBank/DDBJ whole genome shotgun (WGS) entry which is preliminary data.</text>
</comment>
<feature type="transmembrane region" description="Helical" evidence="8">
    <location>
        <begin position="184"/>
        <end position="203"/>
    </location>
</feature>
<feature type="transmembrane region" description="Helical" evidence="8">
    <location>
        <begin position="385"/>
        <end position="404"/>
    </location>
</feature>
<comment type="similarity">
    <text evidence="2">Belongs to the Ca(2+):cation antiporter (CaCA) (TC 2.A.19) family. SLC24A subfamily.</text>
</comment>
<dbReference type="InterPro" id="IPR044880">
    <property type="entry name" value="NCX_ion-bd_dom_sf"/>
</dbReference>
<evidence type="ECO:0000313" key="11">
    <source>
        <dbReference type="Proteomes" id="UP000027361"/>
    </source>
</evidence>
<feature type="domain" description="Sodium/calcium exchanger membrane region" evidence="9">
    <location>
        <begin position="29"/>
        <end position="197"/>
    </location>
</feature>
<dbReference type="Proteomes" id="UP000027361">
    <property type="component" value="Unassembled WGS sequence"/>
</dbReference>
<evidence type="ECO:0000313" key="10">
    <source>
        <dbReference type="EMBL" id="KDN42187.1"/>
    </source>
</evidence>
<evidence type="ECO:0000256" key="8">
    <source>
        <dbReference type="SAM" id="Phobius"/>
    </source>
</evidence>
<sequence length="433" mass="44075">MTRGITARSQAGTGQGGVTTDGNLLFNLSAFISGVYMLERGADSFLDNLAVFAGRLRVSETLVALLTAGAEWEELVVVAAAMFERNSALAYGNIVGSCISNILGAFSLGLLFAAPGPSRHAASSLLAYGSADDQAVAPRPPSTTAGAFDGSARICAIAQFLFTVLASALLLSPTPSARARLIKGTLLLAFFAAYMGAAAWAIYRGVLAAPEGSDDSSSSESGSGSDASSTDSPTGTEFQAQTASVAPADTDCETAPLLQTRFVRSSTSDSLAGAVLRSFLRSTVACAARMLVGLLALSLAGLVLSHSAAGIASSLGLSQTAFGLTLLGVTTTLPEKMLAVLAGHRGSTSVLVSAAAGSNMFLLTLCAGVAVLGEGNGTAPVPVSRVSMAWMLLSSALLLASVLHGHPTRWQGWLLLVLYAVFLGSSLAMDLVR</sequence>